<dbReference type="AlphaFoldDB" id="A0A5W9EMH4"/>
<dbReference type="EMBL" id="AAHNVE010000009">
    <property type="protein sequence ID" value="EBY3460773.1"/>
    <property type="molecule type" value="Genomic_DNA"/>
</dbReference>
<name>A0A5W9EMH4_SALET</name>
<accession>A0A5W9EMH4</accession>
<protein>
    <submittedName>
        <fullName evidence="1">Uncharacterized protein</fullName>
    </submittedName>
</protein>
<comment type="caution">
    <text evidence="1">The sequence shown here is derived from an EMBL/GenBank/DDBJ whole genome shotgun (WGS) entry which is preliminary data.</text>
</comment>
<dbReference type="Proteomes" id="UP000839923">
    <property type="component" value="Unassembled WGS sequence"/>
</dbReference>
<gene>
    <name evidence="1" type="ORF">D4E63_08375</name>
</gene>
<reference evidence="1" key="1">
    <citation type="submission" date="2018-09" db="EMBL/GenBank/DDBJ databases">
        <authorList>
            <person name="Ashton P.M."/>
            <person name="Dallman T."/>
            <person name="Nair S."/>
            <person name="De Pinna E."/>
            <person name="Peters T."/>
            <person name="Grant K."/>
        </authorList>
    </citation>
    <scope>NUCLEOTIDE SEQUENCE [LARGE SCALE GENOMIC DNA]</scope>
    <source>
        <strain evidence="1">574296</strain>
    </source>
</reference>
<evidence type="ECO:0000313" key="1">
    <source>
        <dbReference type="EMBL" id="EBY3460773.1"/>
    </source>
</evidence>
<dbReference type="RefSeq" id="WP_057526232.1">
    <property type="nucleotide sequence ID" value="NZ_CZLZ01000005.1"/>
</dbReference>
<sequence>MSDKIHDHACNNCFTGDGACLGECHVTDINNALTTSFEDVVKPVIKWLNENSNPHASVIIDSTSAELLTGEIGVHTEEFLKD</sequence>
<organism evidence="1">
    <name type="scientific">Salmonella enterica subsp. enterica serovar Weltevreden</name>
    <dbReference type="NCBI Taxonomy" id="57743"/>
    <lineage>
        <taxon>Bacteria</taxon>
        <taxon>Pseudomonadati</taxon>
        <taxon>Pseudomonadota</taxon>
        <taxon>Gammaproteobacteria</taxon>
        <taxon>Enterobacterales</taxon>
        <taxon>Enterobacteriaceae</taxon>
        <taxon>Salmonella</taxon>
    </lineage>
</organism>
<proteinExistence type="predicted"/>